<accession>A0A8C4XBJ0</accession>
<evidence type="ECO:0000313" key="2">
    <source>
        <dbReference type="Ensembl" id="ENSECRP00000018834.1"/>
    </source>
</evidence>
<sequence length="59" mass="6789">MATFVCRVQFLDDTDPFNSTKYPEPTKSPVYTFREFTGSSKPPKPVEVWSNCTAEILRQ</sequence>
<proteinExistence type="predicted"/>
<name>A0A8C4XBJ0_ERPCA</name>
<dbReference type="Pfam" id="PF18382">
    <property type="entry name" value="Formin_GBD_N"/>
    <property type="match status" value="1"/>
</dbReference>
<reference evidence="2" key="1">
    <citation type="submission" date="2021-06" db="EMBL/GenBank/DDBJ databases">
        <authorList>
            <consortium name="Wellcome Sanger Institute Data Sharing"/>
        </authorList>
    </citation>
    <scope>NUCLEOTIDE SEQUENCE [LARGE SCALE GENOMIC DNA]</scope>
</reference>
<dbReference type="InterPro" id="IPR041387">
    <property type="entry name" value="FHOD1_GBD_N"/>
</dbReference>
<evidence type="ECO:0000259" key="1">
    <source>
        <dbReference type="Pfam" id="PF18382"/>
    </source>
</evidence>
<evidence type="ECO:0000313" key="3">
    <source>
        <dbReference type="Proteomes" id="UP000694620"/>
    </source>
</evidence>
<dbReference type="AlphaFoldDB" id="A0A8C4XBJ0"/>
<reference evidence="2" key="2">
    <citation type="submission" date="2025-08" db="UniProtKB">
        <authorList>
            <consortium name="Ensembl"/>
        </authorList>
    </citation>
    <scope>IDENTIFICATION</scope>
</reference>
<dbReference type="Ensembl" id="ENSECRT00000019224.1">
    <property type="protein sequence ID" value="ENSECRP00000018834.1"/>
    <property type="gene ID" value="ENSECRG00000012599.1"/>
</dbReference>
<reference evidence="2" key="3">
    <citation type="submission" date="2025-09" db="UniProtKB">
        <authorList>
            <consortium name="Ensembl"/>
        </authorList>
    </citation>
    <scope>IDENTIFICATION</scope>
</reference>
<dbReference type="Gene3D" id="1.25.10.10">
    <property type="entry name" value="Leucine-rich Repeat Variant"/>
    <property type="match status" value="1"/>
</dbReference>
<keyword evidence="3" id="KW-1185">Reference proteome</keyword>
<organism evidence="2 3">
    <name type="scientific">Erpetoichthys calabaricus</name>
    <name type="common">Rope fish</name>
    <name type="synonym">Calamoichthys calabaricus</name>
    <dbReference type="NCBI Taxonomy" id="27687"/>
    <lineage>
        <taxon>Eukaryota</taxon>
        <taxon>Metazoa</taxon>
        <taxon>Chordata</taxon>
        <taxon>Craniata</taxon>
        <taxon>Vertebrata</taxon>
        <taxon>Euteleostomi</taxon>
        <taxon>Actinopterygii</taxon>
        <taxon>Polypteriformes</taxon>
        <taxon>Polypteridae</taxon>
        <taxon>Erpetoichthys</taxon>
    </lineage>
</organism>
<dbReference type="InterPro" id="IPR011989">
    <property type="entry name" value="ARM-like"/>
</dbReference>
<feature type="domain" description="FHOD1 N-terminal GTPase-binding" evidence="1">
    <location>
        <begin position="6"/>
        <end position="35"/>
    </location>
</feature>
<dbReference type="Proteomes" id="UP000694620">
    <property type="component" value="Chromosome 13"/>
</dbReference>
<protein>
    <recommendedName>
        <fullName evidence="1">FHOD1 N-terminal GTPase-binding domain-containing protein</fullName>
    </recommendedName>
</protein>
<dbReference type="GeneTree" id="ENSGT01120000277730"/>